<keyword evidence="2" id="KW-0479">Metal-binding</keyword>
<reference evidence="11 12" key="1">
    <citation type="journal article" date="2021" name="Elife">
        <title>Chloroplast acquisition without the gene transfer in kleptoplastic sea slugs, Plakobranchus ocellatus.</title>
        <authorList>
            <person name="Maeda T."/>
            <person name="Takahashi S."/>
            <person name="Yoshida T."/>
            <person name="Shimamura S."/>
            <person name="Takaki Y."/>
            <person name="Nagai Y."/>
            <person name="Toyoda A."/>
            <person name="Suzuki Y."/>
            <person name="Arimoto A."/>
            <person name="Ishii H."/>
            <person name="Satoh N."/>
            <person name="Nishiyama T."/>
            <person name="Hasebe M."/>
            <person name="Maruyama T."/>
            <person name="Minagawa J."/>
            <person name="Obokata J."/>
            <person name="Shigenobu S."/>
        </authorList>
    </citation>
    <scope>NUCLEOTIDE SEQUENCE [LARGE SCALE GENOMIC DNA]</scope>
</reference>
<feature type="domain" description="B box-type" evidence="10">
    <location>
        <begin position="136"/>
        <end position="179"/>
    </location>
</feature>
<protein>
    <submittedName>
        <fullName evidence="11">Tripartite motif-containing protein</fullName>
    </submittedName>
</protein>
<evidence type="ECO:0000259" key="9">
    <source>
        <dbReference type="PROSITE" id="PS50089"/>
    </source>
</evidence>
<dbReference type="EMBL" id="BMAT01011802">
    <property type="protein sequence ID" value="GFR79464.1"/>
    <property type="molecule type" value="Genomic_DNA"/>
</dbReference>
<dbReference type="InterPro" id="IPR027370">
    <property type="entry name" value="Znf-RING_euk"/>
</dbReference>
<evidence type="ECO:0000313" key="12">
    <source>
        <dbReference type="Proteomes" id="UP000762676"/>
    </source>
</evidence>
<dbReference type="Gene3D" id="3.30.40.10">
    <property type="entry name" value="Zinc/RING finger domain, C3HC4 (zinc finger)"/>
    <property type="match status" value="1"/>
</dbReference>
<keyword evidence="3" id="KW-0677">Repeat</keyword>
<dbReference type="SUPFAM" id="SSF57850">
    <property type="entry name" value="RING/U-box"/>
    <property type="match status" value="1"/>
</dbReference>
<evidence type="ECO:0000259" key="10">
    <source>
        <dbReference type="PROSITE" id="PS50119"/>
    </source>
</evidence>
<keyword evidence="1" id="KW-0597">Phosphoprotein</keyword>
<dbReference type="PANTHER" id="PTHR24104">
    <property type="entry name" value="E3 UBIQUITIN-PROTEIN LIGASE NHLRC1-RELATED"/>
    <property type="match status" value="1"/>
</dbReference>
<dbReference type="InterPro" id="IPR050952">
    <property type="entry name" value="TRIM-NHL_E3_ligases"/>
</dbReference>
<proteinExistence type="predicted"/>
<keyword evidence="12" id="KW-1185">Reference proteome</keyword>
<evidence type="ECO:0000256" key="8">
    <source>
        <dbReference type="SAM" id="MobiDB-lite"/>
    </source>
</evidence>
<dbReference type="GO" id="GO:0008270">
    <property type="term" value="F:zinc ion binding"/>
    <property type="evidence" value="ECO:0007669"/>
    <property type="project" value="UniProtKB-KW"/>
</dbReference>
<feature type="repeat" description="NHL" evidence="7">
    <location>
        <begin position="641"/>
        <end position="684"/>
    </location>
</feature>
<dbReference type="Pfam" id="PF01436">
    <property type="entry name" value="NHL"/>
    <property type="match status" value="6"/>
</dbReference>
<dbReference type="AlphaFoldDB" id="A0AAV4G2J2"/>
<dbReference type="CDD" id="cd14954">
    <property type="entry name" value="NHL_TRIM71_like"/>
    <property type="match status" value="1"/>
</dbReference>
<dbReference type="GO" id="GO:0000209">
    <property type="term" value="P:protein polyubiquitination"/>
    <property type="evidence" value="ECO:0007669"/>
    <property type="project" value="TreeGrafter"/>
</dbReference>
<feature type="region of interest" description="Disordered" evidence="8">
    <location>
        <begin position="423"/>
        <end position="446"/>
    </location>
</feature>
<dbReference type="FunFam" id="2.120.10.30:FF:000037">
    <property type="entry name" value="Uncharacterized protein, isoform E"/>
    <property type="match status" value="1"/>
</dbReference>
<dbReference type="InterPro" id="IPR013083">
    <property type="entry name" value="Znf_RING/FYVE/PHD"/>
</dbReference>
<dbReference type="SMART" id="SM00184">
    <property type="entry name" value="RING"/>
    <property type="match status" value="1"/>
</dbReference>
<dbReference type="GO" id="GO:0061630">
    <property type="term" value="F:ubiquitin protein ligase activity"/>
    <property type="evidence" value="ECO:0007669"/>
    <property type="project" value="TreeGrafter"/>
</dbReference>
<name>A0AAV4G2J2_9GAST</name>
<accession>A0AAV4G2J2</accession>
<gene>
    <name evidence="11" type="ORF">ElyMa_005875700</name>
</gene>
<dbReference type="InterPro" id="IPR001258">
    <property type="entry name" value="NHL_repeat"/>
</dbReference>
<dbReference type="FunFam" id="2.120.10.30:FF:000013">
    <property type="entry name" value="E3 ubiquitin-protein ligase TRIM71"/>
    <property type="match status" value="1"/>
</dbReference>
<dbReference type="Proteomes" id="UP000762676">
    <property type="component" value="Unassembled WGS sequence"/>
</dbReference>
<feature type="domain" description="RING-type" evidence="9">
    <location>
        <begin position="20"/>
        <end position="62"/>
    </location>
</feature>
<dbReference type="PANTHER" id="PTHR24104:SF47">
    <property type="entry name" value="E3 UBIQUITIN-PROTEIN LIGASE NHLRC1"/>
    <property type="match status" value="1"/>
</dbReference>
<keyword evidence="4 6" id="KW-0863">Zinc-finger</keyword>
<dbReference type="CDD" id="cd16524">
    <property type="entry name" value="RING-HC_NHL-1-like"/>
    <property type="match status" value="1"/>
</dbReference>
<dbReference type="Pfam" id="PF13445">
    <property type="entry name" value="zf-RING_UBOX"/>
    <property type="match status" value="1"/>
</dbReference>
<dbReference type="PROSITE" id="PS50089">
    <property type="entry name" value="ZF_RING_2"/>
    <property type="match status" value="1"/>
</dbReference>
<dbReference type="InterPro" id="IPR011042">
    <property type="entry name" value="6-blade_b-propeller_TolB-like"/>
</dbReference>
<evidence type="ECO:0000256" key="5">
    <source>
        <dbReference type="ARBA" id="ARBA00022833"/>
    </source>
</evidence>
<organism evidence="11 12">
    <name type="scientific">Elysia marginata</name>
    <dbReference type="NCBI Taxonomy" id="1093978"/>
    <lineage>
        <taxon>Eukaryota</taxon>
        <taxon>Metazoa</taxon>
        <taxon>Spiralia</taxon>
        <taxon>Lophotrochozoa</taxon>
        <taxon>Mollusca</taxon>
        <taxon>Gastropoda</taxon>
        <taxon>Heterobranchia</taxon>
        <taxon>Euthyneura</taxon>
        <taxon>Panpulmonata</taxon>
        <taxon>Sacoglossa</taxon>
        <taxon>Placobranchoidea</taxon>
        <taxon>Plakobranchidae</taxon>
        <taxon>Elysia</taxon>
    </lineage>
</organism>
<evidence type="ECO:0000256" key="1">
    <source>
        <dbReference type="ARBA" id="ARBA00022553"/>
    </source>
</evidence>
<evidence type="ECO:0000256" key="4">
    <source>
        <dbReference type="ARBA" id="ARBA00022771"/>
    </source>
</evidence>
<dbReference type="GO" id="GO:0043161">
    <property type="term" value="P:proteasome-mediated ubiquitin-dependent protein catabolic process"/>
    <property type="evidence" value="ECO:0007669"/>
    <property type="project" value="TreeGrafter"/>
</dbReference>
<feature type="repeat" description="NHL" evidence="7">
    <location>
        <begin position="738"/>
        <end position="778"/>
    </location>
</feature>
<dbReference type="CDD" id="cd23020">
    <property type="entry name" value="zf-HIT"/>
    <property type="match status" value="1"/>
</dbReference>
<dbReference type="SUPFAM" id="SSF101898">
    <property type="entry name" value="NHL repeat"/>
    <property type="match status" value="1"/>
</dbReference>
<evidence type="ECO:0000313" key="11">
    <source>
        <dbReference type="EMBL" id="GFR79464.1"/>
    </source>
</evidence>
<evidence type="ECO:0000256" key="6">
    <source>
        <dbReference type="PROSITE-ProRule" id="PRU00024"/>
    </source>
</evidence>
<sequence>MAAAPEVSLSSEHVQRLLQCAVCLEAFNQPKILPCQHTFCLSPCLEGLVEVRTRTLRCPECRADHFVPRGGPGSFPNNLTIIAFLELSAGAVRREAVFGLPEAREPSHQSREVAPAAGGYHFVAEDPMAAGGDGGNGVFSCSVCREERSISRCSHCDQLVCDECRRDHMTQVRYDVMRTIAQIRRGLPQITDQLIILGRKEVQFQNRCEEVKVDISDVFEKHVRDLKARERALQEEVDVFVGRELRGLGVFQETAQVENASISSFCDSAEASLSLSRPITEGDLMEMKRQCMEHLETIQCYEDGITRPPTIKQIQASMESPFLTSTINNFGDLIITSRPLPSLETPSQRLPSRIDDRDLQDQDLSPESRLSRASVPPQLGRPMNRTVETIHQASRAVSISPTQGRRERQVNFELDQILEASRQPSHVRGPNRWDRQERRSDSRLTGLEAGRAPSIMRQIRERTRHRSLGGIPTTRDVLDEREESSDTDNDLLPIELQTELVRRRVETEGLGDDNERMGSPQLEAAFHPTPQPAIRSYSFLPEPLQYGNAVTETAVVLRSLEEETGPQGSSNSNTASVYVSTPRNRYNQKGSSMCQFGQRGNDLGELTCPRGVAASPMDDKIYIADSNNHRVQVFSNRGVFVKTFGRHGQDEGEFDYLAGIAVNGLGQVIIADRYNHRVQIFDRNGVFQRAFGSEGCDPGHLNYPWGVACDNMGFIYVCDKENNRIQVFQSNGSYVRMFGSQGSLPGQFVNPHYIAVSPDNKVYVSDSSNHRIQVFSLYGDFLFSFGSCGNLRGQMKFPRGIAIDHQGFVVVADSGNNRIQIFRSDGRFYSMFGSWGCQRGHFKGLEGIAILADGKIVVGDKENHCVQLF</sequence>
<evidence type="ECO:0000256" key="2">
    <source>
        <dbReference type="ARBA" id="ARBA00022723"/>
    </source>
</evidence>
<dbReference type="InterPro" id="IPR001841">
    <property type="entry name" value="Znf_RING"/>
</dbReference>
<evidence type="ECO:0000256" key="3">
    <source>
        <dbReference type="ARBA" id="ARBA00022737"/>
    </source>
</evidence>
<feature type="compositionally biased region" description="Basic and acidic residues" evidence="8">
    <location>
        <begin position="431"/>
        <end position="442"/>
    </location>
</feature>
<feature type="region of interest" description="Disordered" evidence="8">
    <location>
        <begin position="338"/>
        <end position="384"/>
    </location>
</feature>
<dbReference type="PROSITE" id="PS50119">
    <property type="entry name" value="ZF_BBOX"/>
    <property type="match status" value="1"/>
</dbReference>
<feature type="repeat" description="NHL" evidence="7">
    <location>
        <begin position="832"/>
        <end position="869"/>
    </location>
</feature>
<dbReference type="Gene3D" id="2.120.10.30">
    <property type="entry name" value="TolB, C-terminal domain"/>
    <property type="match status" value="3"/>
</dbReference>
<evidence type="ECO:0000256" key="7">
    <source>
        <dbReference type="PROSITE-ProRule" id="PRU00504"/>
    </source>
</evidence>
<comment type="caution">
    <text evidence="11">The sequence shown here is derived from an EMBL/GenBank/DDBJ whole genome shotgun (WGS) entry which is preliminary data.</text>
</comment>
<keyword evidence="5" id="KW-0862">Zinc</keyword>
<feature type="repeat" description="NHL" evidence="7">
    <location>
        <begin position="782"/>
        <end position="825"/>
    </location>
</feature>
<feature type="repeat" description="NHL" evidence="7">
    <location>
        <begin position="593"/>
        <end position="637"/>
    </location>
</feature>
<dbReference type="PROSITE" id="PS51125">
    <property type="entry name" value="NHL"/>
    <property type="match status" value="6"/>
</dbReference>
<feature type="repeat" description="NHL" evidence="7">
    <location>
        <begin position="691"/>
        <end position="731"/>
    </location>
</feature>
<dbReference type="InterPro" id="IPR000315">
    <property type="entry name" value="Znf_B-box"/>
</dbReference>